<gene>
    <name evidence="7" type="ORF">MNBD_GAMMA18-1473</name>
</gene>
<evidence type="ECO:0000256" key="2">
    <source>
        <dbReference type="ARBA" id="ARBA00022475"/>
    </source>
</evidence>
<dbReference type="Pfam" id="PF03631">
    <property type="entry name" value="Virul_fac_BrkB"/>
    <property type="match status" value="1"/>
</dbReference>
<protein>
    <submittedName>
        <fullName evidence="7">Inner membrane protein YihY, formerly thought to be RNase BN</fullName>
    </submittedName>
</protein>
<evidence type="ECO:0000256" key="5">
    <source>
        <dbReference type="ARBA" id="ARBA00023136"/>
    </source>
</evidence>
<feature type="transmembrane region" description="Helical" evidence="6">
    <location>
        <begin position="236"/>
        <end position="257"/>
    </location>
</feature>
<evidence type="ECO:0000256" key="3">
    <source>
        <dbReference type="ARBA" id="ARBA00022692"/>
    </source>
</evidence>
<dbReference type="AlphaFoldDB" id="A0A3B1ACE9"/>
<feature type="transmembrane region" description="Helical" evidence="6">
    <location>
        <begin position="161"/>
        <end position="187"/>
    </location>
</feature>
<accession>A0A3B1ACE9</accession>
<feature type="transmembrane region" description="Helical" evidence="6">
    <location>
        <begin position="116"/>
        <end position="135"/>
    </location>
</feature>
<comment type="subcellular location">
    <subcellularLocation>
        <location evidence="1">Cell membrane</location>
        <topology evidence="1">Multi-pass membrane protein</topology>
    </subcellularLocation>
</comment>
<dbReference type="GO" id="GO:0005886">
    <property type="term" value="C:plasma membrane"/>
    <property type="evidence" value="ECO:0007669"/>
    <property type="project" value="UniProtKB-SubCell"/>
</dbReference>
<proteinExistence type="predicted"/>
<feature type="transmembrane region" description="Helical" evidence="6">
    <location>
        <begin position="263"/>
        <end position="288"/>
    </location>
</feature>
<dbReference type="InterPro" id="IPR017039">
    <property type="entry name" value="Virul_fac_BrkB"/>
</dbReference>
<evidence type="ECO:0000313" key="7">
    <source>
        <dbReference type="EMBL" id="VAW90406.1"/>
    </source>
</evidence>
<sequence>MLARLTQYHQAFSAWLWQPEIEQLPSAKAQLIRALRIINQVVNELRSGLLNLRAMSLVYTTLLSLVPLLAVSFSVLKGFGVHNQLEPLLLNLLAPLGTQGEEISGRIIEFVDNTRAMALGSLGLGVLIFTVISLMKKIEQAFNHTWHISKQRSFIQRFSHYLSIIVIGPVLIFSALGLMASMLSTTLMQQLINEPSIGWLVQSLKLLLPYLLISAAFTLIYLFIPNTRVRFRSALLGGLIAAMLWQSCGWLFASFVANSASHAAVYSAFAALILFIIWLYLGWLILLVGSSIAFHYQHPVGQAEQLDIATISIQDREQLGLLIVQRISQRHYQQHSPYTIESLSHELGLPMPLVTALIAALEQAKIIVECTNEEGGNLLPAQPFDQLTLGEVWQALRHHGQQIPLLNRPLSDSQLEQLSAGPLFNITLKQLAEQSSEK</sequence>
<feature type="transmembrane region" description="Helical" evidence="6">
    <location>
        <begin position="207"/>
        <end position="224"/>
    </location>
</feature>
<dbReference type="PANTHER" id="PTHR30213:SF0">
    <property type="entry name" value="UPF0761 MEMBRANE PROTEIN YIHY"/>
    <property type="match status" value="1"/>
</dbReference>
<keyword evidence="2" id="KW-1003">Cell membrane</keyword>
<organism evidence="7">
    <name type="scientific">hydrothermal vent metagenome</name>
    <dbReference type="NCBI Taxonomy" id="652676"/>
    <lineage>
        <taxon>unclassified sequences</taxon>
        <taxon>metagenomes</taxon>
        <taxon>ecological metagenomes</taxon>
    </lineage>
</organism>
<dbReference type="Gene3D" id="1.10.10.10">
    <property type="entry name" value="Winged helix-like DNA-binding domain superfamily/Winged helix DNA-binding domain"/>
    <property type="match status" value="1"/>
</dbReference>
<dbReference type="InterPro" id="IPR036390">
    <property type="entry name" value="WH_DNA-bd_sf"/>
</dbReference>
<dbReference type="InterPro" id="IPR036388">
    <property type="entry name" value="WH-like_DNA-bd_sf"/>
</dbReference>
<keyword evidence="4 6" id="KW-1133">Transmembrane helix</keyword>
<evidence type="ECO:0000256" key="1">
    <source>
        <dbReference type="ARBA" id="ARBA00004651"/>
    </source>
</evidence>
<keyword evidence="5 6" id="KW-0472">Membrane</keyword>
<evidence type="ECO:0000256" key="6">
    <source>
        <dbReference type="SAM" id="Phobius"/>
    </source>
</evidence>
<reference evidence="7" key="1">
    <citation type="submission" date="2018-06" db="EMBL/GenBank/DDBJ databases">
        <authorList>
            <person name="Zhirakovskaya E."/>
        </authorList>
    </citation>
    <scope>NUCLEOTIDE SEQUENCE</scope>
</reference>
<dbReference type="NCBIfam" id="TIGR00765">
    <property type="entry name" value="yihY_not_rbn"/>
    <property type="match status" value="1"/>
</dbReference>
<keyword evidence="3 6" id="KW-0812">Transmembrane</keyword>
<dbReference type="EMBL" id="UOFP01000327">
    <property type="protein sequence ID" value="VAW90406.1"/>
    <property type="molecule type" value="Genomic_DNA"/>
</dbReference>
<dbReference type="PANTHER" id="PTHR30213">
    <property type="entry name" value="INNER MEMBRANE PROTEIN YHJD"/>
    <property type="match status" value="1"/>
</dbReference>
<evidence type="ECO:0000256" key="4">
    <source>
        <dbReference type="ARBA" id="ARBA00022989"/>
    </source>
</evidence>
<dbReference type="SUPFAM" id="SSF46785">
    <property type="entry name" value="Winged helix' DNA-binding domain"/>
    <property type="match status" value="1"/>
</dbReference>
<feature type="transmembrane region" description="Helical" evidence="6">
    <location>
        <begin position="56"/>
        <end position="76"/>
    </location>
</feature>
<name>A0A3B1ACE9_9ZZZZ</name>